<comment type="cofactor">
    <cofactor evidence="1">
        <name>Zn(2+)</name>
        <dbReference type="ChEBI" id="CHEBI:29105"/>
    </cofactor>
</comment>
<dbReference type="EMBL" id="NIDE01000001">
    <property type="protein sequence ID" value="OWK46996.1"/>
    <property type="molecule type" value="Genomic_DNA"/>
</dbReference>
<organism evidence="8 9">
    <name type="scientific">Fimbriiglobus ruber</name>
    <dbReference type="NCBI Taxonomy" id="1908690"/>
    <lineage>
        <taxon>Bacteria</taxon>
        <taxon>Pseudomonadati</taxon>
        <taxon>Planctomycetota</taxon>
        <taxon>Planctomycetia</taxon>
        <taxon>Gemmatales</taxon>
        <taxon>Gemmataceae</taxon>
        <taxon>Fimbriiglobus</taxon>
    </lineage>
</organism>
<dbReference type="Proteomes" id="UP000214646">
    <property type="component" value="Unassembled WGS sequence"/>
</dbReference>
<evidence type="ECO:0000256" key="3">
    <source>
        <dbReference type="ARBA" id="ARBA00022723"/>
    </source>
</evidence>
<comment type="caution">
    <text evidence="8">The sequence shown here is derived from an EMBL/GenBank/DDBJ whole genome shotgun (WGS) entry which is preliminary data.</text>
</comment>
<keyword evidence="4" id="KW-0378">Hydrolase</keyword>
<keyword evidence="6" id="KW-0482">Metalloprotease</keyword>
<dbReference type="Gene3D" id="3.30.2010.10">
    <property type="entry name" value="Metalloproteases ('zincins'), catalytic domain"/>
    <property type="match status" value="1"/>
</dbReference>
<reference evidence="9" key="1">
    <citation type="submission" date="2017-06" db="EMBL/GenBank/DDBJ databases">
        <title>Genome analysis of Fimbriiglobus ruber SP5, the first member of the order Planctomycetales with confirmed chitinolytic capability.</title>
        <authorList>
            <person name="Ravin N.V."/>
            <person name="Rakitin A.L."/>
            <person name="Ivanova A.A."/>
            <person name="Beletsky A.V."/>
            <person name="Kulichevskaya I.S."/>
            <person name="Mardanov A.V."/>
            <person name="Dedysh S.N."/>
        </authorList>
    </citation>
    <scope>NUCLEOTIDE SEQUENCE [LARGE SCALE GENOMIC DNA]</scope>
    <source>
        <strain evidence="9">SP5</strain>
    </source>
</reference>
<dbReference type="GO" id="GO:0046872">
    <property type="term" value="F:metal ion binding"/>
    <property type="evidence" value="ECO:0007669"/>
    <property type="project" value="UniProtKB-KW"/>
</dbReference>
<keyword evidence="9" id="KW-1185">Reference proteome</keyword>
<evidence type="ECO:0000256" key="6">
    <source>
        <dbReference type="ARBA" id="ARBA00023049"/>
    </source>
</evidence>
<sequence length="636" mass="72184">MFLVKGLFKRQRTDLSRDIRLERNEQPELFRFIDRLCEETSAPKPAGIYLSTDVNATVIVNTSLINLVMPPQKQLRIGAGLVNAVNLREFKATLAHEFGHFSQKKTLSIHTYVYVANRVLRDVVYARDTWDDWLDRWCGMDIRVSFPAWVLRGVVWVLRGLLGLVFKGINLLHLSLRRQMEFNADDVAVSVAGSDAVATLLCRIEFADQCQELTAHDLRTAAVHGLYSRDVLYHQDRAAAHLRAVNRKPEMGIPPTPPTQVFDPNDTSTGSVIWDSHPTNHDREANAKRYYLPTPPDDRTPWLLFRDMDFLRVKLSESFYLNSIGKPVAGVWSAPEYVQAFIDAERAVVGFDPKYHGLFDDRLLRLPNLDSVPTPDLERDIVDRLAAFFTTYPPADLVDQMRAHHQRREEAKVLEGYRSGNAVLKGHSFPFRGRQAAKKEIPKLLKDVSREMEADQARFADWDQAMGVAHYQAGYLLDPSRGGDLGYRYAFQMSLQSWINILNRQQDSIQATLEWASDGELTEEELSKALESLRTAGSKYADCLAKTEMMLCPEMSNIEYGQRVAGLIRPDNWTPPQFGGDDASLTAAIQHLIIDYQTTLHGLRRLFFKGLVSILTRQEQIATDFTATVSKTRAAE</sequence>
<dbReference type="InterPro" id="IPR001915">
    <property type="entry name" value="Peptidase_M48"/>
</dbReference>
<evidence type="ECO:0000313" key="8">
    <source>
        <dbReference type="EMBL" id="OWK46996.1"/>
    </source>
</evidence>
<dbReference type="CDD" id="cd07328">
    <property type="entry name" value="M48_Ste24p_like"/>
    <property type="match status" value="1"/>
</dbReference>
<feature type="domain" description="Peptidase M48" evidence="7">
    <location>
        <begin position="69"/>
        <end position="286"/>
    </location>
</feature>
<name>A0A225EAD5_9BACT</name>
<evidence type="ECO:0000313" key="9">
    <source>
        <dbReference type="Proteomes" id="UP000214646"/>
    </source>
</evidence>
<gene>
    <name evidence="8" type="ORF">FRUB_00695</name>
</gene>
<dbReference type="GO" id="GO:0004222">
    <property type="term" value="F:metalloendopeptidase activity"/>
    <property type="evidence" value="ECO:0007669"/>
    <property type="project" value="InterPro"/>
</dbReference>
<accession>A0A225EAD5</accession>
<evidence type="ECO:0000256" key="4">
    <source>
        <dbReference type="ARBA" id="ARBA00022801"/>
    </source>
</evidence>
<dbReference type="GO" id="GO:0006508">
    <property type="term" value="P:proteolysis"/>
    <property type="evidence" value="ECO:0007669"/>
    <property type="project" value="UniProtKB-KW"/>
</dbReference>
<evidence type="ECO:0000256" key="1">
    <source>
        <dbReference type="ARBA" id="ARBA00001947"/>
    </source>
</evidence>
<proteinExistence type="predicted"/>
<keyword evidence="3" id="KW-0479">Metal-binding</keyword>
<keyword evidence="5" id="KW-0862">Zinc</keyword>
<evidence type="ECO:0000256" key="2">
    <source>
        <dbReference type="ARBA" id="ARBA00022670"/>
    </source>
</evidence>
<dbReference type="AlphaFoldDB" id="A0A225EAD5"/>
<evidence type="ECO:0000259" key="7">
    <source>
        <dbReference type="Pfam" id="PF01435"/>
    </source>
</evidence>
<keyword evidence="2" id="KW-0645">Protease</keyword>
<protein>
    <recommendedName>
        <fullName evidence="7">Peptidase M48 domain-containing protein</fullName>
    </recommendedName>
</protein>
<dbReference type="Pfam" id="PF01435">
    <property type="entry name" value="Peptidase_M48"/>
    <property type="match status" value="1"/>
</dbReference>
<evidence type="ECO:0000256" key="5">
    <source>
        <dbReference type="ARBA" id="ARBA00022833"/>
    </source>
</evidence>